<evidence type="ECO:0000256" key="1">
    <source>
        <dbReference type="ARBA" id="ARBA00022485"/>
    </source>
</evidence>
<feature type="binding site" evidence="8">
    <location>
        <position position="108"/>
    </location>
    <ligand>
        <name>substrate</name>
    </ligand>
</feature>
<evidence type="ECO:0000256" key="3">
    <source>
        <dbReference type="ARBA" id="ARBA00022723"/>
    </source>
</evidence>
<comment type="function">
    <text evidence="8">Catalyzes the complex heterocyclic radical-mediated conversion of 6-carboxy-5,6,7,8-tetrahydropterin (CPH4) to 7-carboxy-7-deazaguanine (CDG), a step common to the biosynthetic pathways of all 7-deazapurine-containing compounds.</text>
</comment>
<keyword evidence="6 8" id="KW-0411">Iron-sulfur</keyword>
<feature type="binding site" evidence="8">
    <location>
        <position position="69"/>
    </location>
    <ligand>
        <name>[4Fe-4S] cluster</name>
        <dbReference type="ChEBI" id="CHEBI:49883"/>
        <note>4Fe-4S-S-AdoMet</note>
    </ligand>
</feature>
<keyword evidence="8" id="KW-0671">Queuosine biosynthesis</keyword>
<dbReference type="PANTHER" id="PTHR42836">
    <property type="entry name" value="7-CARBOXY-7-DEAZAGUANINE SYNTHASE"/>
    <property type="match status" value="1"/>
</dbReference>
<evidence type="ECO:0000256" key="4">
    <source>
        <dbReference type="ARBA" id="ARBA00022842"/>
    </source>
</evidence>
<dbReference type="CDD" id="cd01335">
    <property type="entry name" value="Radical_SAM"/>
    <property type="match status" value="1"/>
</dbReference>
<comment type="similarity">
    <text evidence="8">Belongs to the radical SAM superfamily. 7-carboxy-7-deazaguanine synthase family.</text>
</comment>
<comment type="subunit">
    <text evidence="8">Homodimer.</text>
</comment>
<dbReference type="InterPro" id="IPR058240">
    <property type="entry name" value="rSAM_sf"/>
</dbReference>
<dbReference type="GO" id="GO:1904047">
    <property type="term" value="F:S-adenosyl-L-methionine binding"/>
    <property type="evidence" value="ECO:0007669"/>
    <property type="project" value="UniProtKB-UniRule"/>
</dbReference>
<keyword evidence="3 8" id="KW-0479">Metal-binding</keyword>
<feature type="binding site" evidence="8">
    <location>
        <position position="73"/>
    </location>
    <ligand>
        <name>[4Fe-4S] cluster</name>
        <dbReference type="ChEBI" id="CHEBI:49883"/>
        <note>4Fe-4S-S-AdoMet</note>
    </ligand>
</feature>
<evidence type="ECO:0000256" key="8">
    <source>
        <dbReference type="HAMAP-Rule" id="MF_00917"/>
    </source>
</evidence>
<feature type="domain" description="Radical SAM core" evidence="9">
    <location>
        <begin position="56"/>
        <end position="246"/>
    </location>
</feature>
<dbReference type="PANTHER" id="PTHR42836:SF1">
    <property type="entry name" value="7-CARBOXY-7-DEAZAGUANINE SYNTHASE"/>
    <property type="match status" value="1"/>
</dbReference>
<dbReference type="GO" id="GO:0016840">
    <property type="term" value="F:carbon-nitrogen lyase activity"/>
    <property type="evidence" value="ECO:0007669"/>
    <property type="project" value="UniProtKB-UniRule"/>
</dbReference>
<dbReference type="SUPFAM" id="SSF102114">
    <property type="entry name" value="Radical SAM enzymes"/>
    <property type="match status" value="1"/>
</dbReference>
<dbReference type="OrthoDB" id="9792276at2"/>
<reference evidence="10 11" key="1">
    <citation type="submission" date="2012-02" db="EMBL/GenBank/DDBJ databases">
        <title>Complete sequence of chromosome of Singulisphaera acidiphila DSM 18658.</title>
        <authorList>
            <consortium name="US DOE Joint Genome Institute (JGI-PGF)"/>
            <person name="Lucas S."/>
            <person name="Copeland A."/>
            <person name="Lapidus A."/>
            <person name="Glavina del Rio T."/>
            <person name="Dalin E."/>
            <person name="Tice H."/>
            <person name="Bruce D."/>
            <person name="Goodwin L."/>
            <person name="Pitluck S."/>
            <person name="Peters L."/>
            <person name="Ovchinnikova G."/>
            <person name="Chertkov O."/>
            <person name="Kyrpides N."/>
            <person name="Mavromatis K."/>
            <person name="Ivanova N."/>
            <person name="Brettin T."/>
            <person name="Detter J.C."/>
            <person name="Han C."/>
            <person name="Larimer F."/>
            <person name="Land M."/>
            <person name="Hauser L."/>
            <person name="Markowitz V."/>
            <person name="Cheng J.-F."/>
            <person name="Hugenholtz P."/>
            <person name="Woyke T."/>
            <person name="Wu D."/>
            <person name="Tindall B."/>
            <person name="Pomrenke H."/>
            <person name="Brambilla E."/>
            <person name="Klenk H.-P."/>
            <person name="Eisen J.A."/>
        </authorList>
    </citation>
    <scope>NUCLEOTIDE SEQUENCE [LARGE SCALE GENOMIC DNA]</scope>
    <source>
        <strain evidence="11">ATCC BAA-1392 / DSM 18658 / VKM B-2454 / MOB10</strain>
    </source>
</reference>
<evidence type="ECO:0000259" key="9">
    <source>
        <dbReference type="PROSITE" id="PS51918"/>
    </source>
</evidence>
<dbReference type="GO" id="GO:0051539">
    <property type="term" value="F:4 iron, 4 sulfur cluster binding"/>
    <property type="evidence" value="ECO:0007669"/>
    <property type="project" value="UniProtKB-UniRule"/>
</dbReference>
<accession>L0DLV1</accession>
<dbReference type="GO" id="GO:0000287">
    <property type="term" value="F:magnesium ion binding"/>
    <property type="evidence" value="ECO:0007669"/>
    <property type="project" value="UniProtKB-UniRule"/>
</dbReference>
<name>L0DLV1_SINAD</name>
<proteinExistence type="inferred from homology"/>
<evidence type="ECO:0000256" key="6">
    <source>
        <dbReference type="ARBA" id="ARBA00023014"/>
    </source>
</evidence>
<evidence type="ECO:0000256" key="5">
    <source>
        <dbReference type="ARBA" id="ARBA00023004"/>
    </source>
</evidence>
<keyword evidence="7 8" id="KW-0456">Lyase</keyword>
<protein>
    <recommendedName>
        <fullName evidence="8">7-carboxy-7-deazaguanine synthase</fullName>
        <shortName evidence="8">CDG synthase</shortName>
        <ecNumber evidence="8">4.3.99.3</ecNumber>
    </recommendedName>
    <alternativeName>
        <fullName evidence="8">Queuosine biosynthesis protein QueE</fullName>
    </alternativeName>
</protein>
<comment type="cofactor">
    <cofactor evidence="8">
        <name>Mg(2+)</name>
        <dbReference type="ChEBI" id="CHEBI:18420"/>
    </cofactor>
</comment>
<evidence type="ECO:0000313" key="10">
    <source>
        <dbReference type="EMBL" id="AGA29651.1"/>
    </source>
</evidence>
<dbReference type="KEGG" id="saci:Sinac_5510"/>
<feature type="binding site" evidence="8">
    <location>
        <begin position="75"/>
        <end position="77"/>
    </location>
    <ligand>
        <name>S-adenosyl-L-methionine</name>
        <dbReference type="ChEBI" id="CHEBI:59789"/>
    </ligand>
</feature>
<comment type="catalytic activity">
    <reaction evidence="8">
        <text>6-carboxy-5,6,7,8-tetrahydropterin + H(+) = 7-carboxy-7-carbaguanine + NH4(+)</text>
        <dbReference type="Rhea" id="RHEA:27974"/>
        <dbReference type="ChEBI" id="CHEBI:15378"/>
        <dbReference type="ChEBI" id="CHEBI:28938"/>
        <dbReference type="ChEBI" id="CHEBI:61032"/>
        <dbReference type="ChEBI" id="CHEBI:61036"/>
        <dbReference type="EC" id="4.3.99.3"/>
    </reaction>
</comment>
<comment type="cofactor">
    <cofactor evidence="8">
        <name>S-adenosyl-L-methionine</name>
        <dbReference type="ChEBI" id="CHEBI:59789"/>
    </cofactor>
    <text evidence="8">Binds 1 S-adenosyl-L-methionine per subunit.</text>
</comment>
<evidence type="ECO:0000256" key="7">
    <source>
        <dbReference type="ARBA" id="ARBA00023239"/>
    </source>
</evidence>
<keyword evidence="2 8" id="KW-0949">S-adenosyl-L-methionine</keyword>
<gene>
    <name evidence="8" type="primary">queE</name>
    <name evidence="10" type="ordered locus">Sinac_5510</name>
</gene>
<dbReference type="HAMAP" id="MF_00917">
    <property type="entry name" value="QueE"/>
    <property type="match status" value="1"/>
</dbReference>
<dbReference type="STRING" id="886293.Sinac_5510"/>
<dbReference type="PROSITE" id="PS51918">
    <property type="entry name" value="RADICAL_SAM"/>
    <property type="match status" value="1"/>
</dbReference>
<dbReference type="SFLD" id="SFLDS00029">
    <property type="entry name" value="Radical_SAM"/>
    <property type="match status" value="1"/>
</dbReference>
<evidence type="ECO:0000256" key="2">
    <source>
        <dbReference type="ARBA" id="ARBA00022691"/>
    </source>
</evidence>
<keyword evidence="4 8" id="KW-0460">Magnesium</keyword>
<dbReference type="Pfam" id="PF04055">
    <property type="entry name" value="Radical_SAM"/>
    <property type="match status" value="1"/>
</dbReference>
<evidence type="ECO:0000313" key="11">
    <source>
        <dbReference type="Proteomes" id="UP000010798"/>
    </source>
</evidence>
<dbReference type="InterPro" id="IPR007197">
    <property type="entry name" value="rSAM"/>
</dbReference>
<feature type="binding site" evidence="8">
    <location>
        <begin position="50"/>
        <end position="52"/>
    </location>
    <ligand>
        <name>substrate</name>
    </ligand>
</feature>
<dbReference type="Gene3D" id="3.20.20.70">
    <property type="entry name" value="Aldolase class I"/>
    <property type="match status" value="1"/>
</dbReference>
<dbReference type="InterPro" id="IPR024924">
    <property type="entry name" value="7-CO-7-deazaguanine_synth-like"/>
</dbReference>
<dbReference type="EMBL" id="CP003364">
    <property type="protein sequence ID" value="AGA29651.1"/>
    <property type="molecule type" value="Genomic_DNA"/>
</dbReference>
<feature type="binding site" evidence="8">
    <location>
        <position position="65"/>
    </location>
    <ligand>
        <name>substrate</name>
    </ligand>
</feature>
<keyword evidence="1 8" id="KW-0004">4Fe-4S</keyword>
<comment type="pathway">
    <text evidence="8">Purine metabolism; 7-cyano-7-deazaguanine biosynthesis.</text>
</comment>
<keyword evidence="11" id="KW-1185">Reference proteome</keyword>
<sequence>MPRTLVTINDASVPLTPPGPASTILHPQRLRPLQGKPAGSLMIHEIYRSLQGESTFAGLPCVFIRLTACNLRCGYCDTPHAFTEGNLLSLDEVVERTLALGDPLVELTGGEPLLQPEVFPLMVRLADAGRTVLLETSGSLDIAPVDRRVHVILDLKTPGSGEEKANLWSNLSLVKPTDEIKFVLCDWADFDWAVAQTRAHRLTERCPVLFSGCFGKVDPTELAAWILETQLPIRLQLQQHKILWHPAARGV</sequence>
<dbReference type="AlphaFoldDB" id="L0DLV1"/>
<dbReference type="Proteomes" id="UP000010798">
    <property type="component" value="Chromosome"/>
</dbReference>
<dbReference type="GO" id="GO:0008616">
    <property type="term" value="P:tRNA queuosine(34) biosynthetic process"/>
    <property type="evidence" value="ECO:0007669"/>
    <property type="project" value="UniProtKB-UniRule"/>
</dbReference>
<organism evidence="10 11">
    <name type="scientific">Singulisphaera acidiphila (strain ATCC BAA-1392 / DSM 18658 / VKM B-2454 / MOB10)</name>
    <dbReference type="NCBI Taxonomy" id="886293"/>
    <lineage>
        <taxon>Bacteria</taxon>
        <taxon>Pseudomonadati</taxon>
        <taxon>Planctomycetota</taxon>
        <taxon>Planctomycetia</taxon>
        <taxon>Isosphaerales</taxon>
        <taxon>Isosphaeraceae</taxon>
        <taxon>Singulisphaera</taxon>
    </lineage>
</organism>
<dbReference type="HOGENOM" id="CLU_066739_2_0_0"/>
<feature type="binding site" evidence="8">
    <location>
        <position position="76"/>
    </location>
    <ligand>
        <name>[4Fe-4S] cluster</name>
        <dbReference type="ChEBI" id="CHEBI:49883"/>
        <note>4Fe-4S-S-AdoMet</note>
    </ligand>
</feature>
<feature type="binding site" evidence="8">
    <location>
        <position position="78"/>
    </location>
    <ligand>
        <name>Mg(2+)</name>
        <dbReference type="ChEBI" id="CHEBI:18420"/>
    </ligand>
</feature>
<dbReference type="eggNOG" id="COG0602">
    <property type="taxonomic scope" value="Bacteria"/>
</dbReference>
<dbReference type="UniPathway" id="UPA00391"/>
<dbReference type="PIRSF" id="PIRSF000370">
    <property type="entry name" value="QueE"/>
    <property type="match status" value="1"/>
</dbReference>
<dbReference type="InterPro" id="IPR013785">
    <property type="entry name" value="Aldolase_TIM"/>
</dbReference>
<comment type="caution">
    <text evidence="8">Lacks conserved residue(s) required for the propagation of feature annotation.</text>
</comment>
<comment type="cofactor">
    <cofactor evidence="8">
        <name>[4Fe-4S] cluster</name>
        <dbReference type="ChEBI" id="CHEBI:49883"/>
    </cofactor>
    <text evidence="8">Binds 1 [4Fe-4S] cluster. The cluster is coordinated with 3 cysteines and an exchangeable S-adenosyl-L-methionine.</text>
</comment>
<feature type="binding site" evidence="8">
    <location>
        <position position="110"/>
    </location>
    <ligand>
        <name>S-adenosyl-L-methionine</name>
        <dbReference type="ChEBI" id="CHEBI:59789"/>
    </ligand>
</feature>
<dbReference type="RefSeq" id="WP_015248751.1">
    <property type="nucleotide sequence ID" value="NC_019892.1"/>
</dbReference>
<keyword evidence="5 8" id="KW-0408">Iron</keyword>
<dbReference type="EC" id="4.3.99.3" evidence="8"/>